<protein>
    <submittedName>
        <fullName evidence="4">GldG family protein</fullName>
    </submittedName>
</protein>
<dbReference type="InterPro" id="IPR055396">
    <property type="entry name" value="DUF7088"/>
</dbReference>
<dbReference type="KEGG" id="psti:SOO65_05720"/>
<evidence type="ECO:0000256" key="1">
    <source>
        <dbReference type="SAM" id="Phobius"/>
    </source>
</evidence>
<dbReference type="InterPro" id="IPR019196">
    <property type="entry name" value="ABC_transp_unknown"/>
</dbReference>
<name>A0AAX4HSH2_9BACT</name>
<evidence type="ECO:0000259" key="2">
    <source>
        <dbReference type="Pfam" id="PF09822"/>
    </source>
</evidence>
<evidence type="ECO:0000313" key="4">
    <source>
        <dbReference type="EMBL" id="WPU66239.1"/>
    </source>
</evidence>
<gene>
    <name evidence="4" type="ORF">SOO65_05720</name>
</gene>
<keyword evidence="1" id="KW-1133">Transmembrane helix</keyword>
<proteinExistence type="predicted"/>
<feature type="transmembrane region" description="Helical" evidence="1">
    <location>
        <begin position="484"/>
        <end position="505"/>
    </location>
</feature>
<feature type="transmembrane region" description="Helical" evidence="1">
    <location>
        <begin position="33"/>
        <end position="51"/>
    </location>
</feature>
<sequence>MRNWLFPLWVIIDVLVFLTAMALWIAAPEYKTLNIGLTVFATALGFLLMFAKFEEIKTYVRSSYFEKVLFHGINVLLVVSILGVANYLGNKNYKEFDLTKEKRNSLTDQTVKVLDMVKSPLKMTVFARREEWNGILNLLKLYVAQNKNIKLEAIDTDLRPDLVKAKEITQNGTVVLDYQGKESQFPVIDELSVTNALLKVLRTEKIVLYFVTGHQELSCEEKSPEGISVLCEKLRLQNYELRPLELTKVDRVPKDATAVFVLGPISGFLPQEANLIKEYLNTGGSFFLALAPAFKSELYDNLTKLMEPYGLELGKDVVIDRLSTVQGAEATIPIISNYDNQHPITEGFNLRTVFPLSSSVRTIKGKDSAQLLATTSNFPGSWAETNLKGVTEGKAEYNEKSDLKGPIGLLGISELAIPNTPRDSRVVLLGSSSFLVNAYQAQAGNTTLFLNTVSWMVDDEGIISFNRPGLEEPPVILSAQHLQMIFVISILVVPIIFFGTAIFVYRRRRLL</sequence>
<keyword evidence="1" id="KW-0812">Transmembrane</keyword>
<dbReference type="SUPFAM" id="SSF52317">
    <property type="entry name" value="Class I glutamine amidotransferase-like"/>
    <property type="match status" value="1"/>
</dbReference>
<dbReference type="EMBL" id="CP139487">
    <property type="protein sequence ID" value="WPU66239.1"/>
    <property type="molecule type" value="Genomic_DNA"/>
</dbReference>
<feature type="transmembrane region" description="Helical" evidence="1">
    <location>
        <begin position="7"/>
        <end position="27"/>
    </location>
</feature>
<keyword evidence="5" id="KW-1185">Reference proteome</keyword>
<evidence type="ECO:0000313" key="5">
    <source>
        <dbReference type="Proteomes" id="UP001324634"/>
    </source>
</evidence>
<feature type="domain" description="DUF7088" evidence="3">
    <location>
        <begin position="100"/>
        <end position="169"/>
    </location>
</feature>
<accession>A0AAX4HSH2</accession>
<keyword evidence="1" id="KW-0472">Membrane</keyword>
<dbReference type="Pfam" id="PF09822">
    <property type="entry name" value="ABC_transp_aux"/>
    <property type="match status" value="1"/>
</dbReference>
<dbReference type="Proteomes" id="UP001324634">
    <property type="component" value="Chromosome"/>
</dbReference>
<dbReference type="InterPro" id="IPR029062">
    <property type="entry name" value="Class_I_gatase-like"/>
</dbReference>
<feature type="domain" description="ABC-type uncharacterised transport system" evidence="2">
    <location>
        <begin position="208"/>
        <end position="450"/>
    </location>
</feature>
<organism evidence="4 5">
    <name type="scientific">Peredibacter starrii</name>
    <dbReference type="NCBI Taxonomy" id="28202"/>
    <lineage>
        <taxon>Bacteria</taxon>
        <taxon>Pseudomonadati</taxon>
        <taxon>Bdellovibrionota</taxon>
        <taxon>Bacteriovoracia</taxon>
        <taxon>Bacteriovoracales</taxon>
        <taxon>Bacteriovoracaceae</taxon>
        <taxon>Peredibacter</taxon>
    </lineage>
</organism>
<dbReference type="RefSeq" id="WP_321398250.1">
    <property type="nucleotide sequence ID" value="NZ_CP139487.1"/>
</dbReference>
<feature type="transmembrane region" description="Helical" evidence="1">
    <location>
        <begin position="72"/>
        <end position="89"/>
    </location>
</feature>
<reference evidence="4 5" key="1">
    <citation type="submission" date="2023-11" db="EMBL/GenBank/DDBJ databases">
        <title>Peredibacter starrii A3.12.</title>
        <authorList>
            <person name="Mitchell R.J."/>
        </authorList>
    </citation>
    <scope>NUCLEOTIDE SEQUENCE [LARGE SCALE GENOMIC DNA]</scope>
    <source>
        <strain evidence="4 5">A3.12</strain>
    </source>
</reference>
<dbReference type="Pfam" id="PF23357">
    <property type="entry name" value="DUF7088"/>
    <property type="match status" value="1"/>
</dbReference>
<dbReference type="AlphaFoldDB" id="A0AAX4HSH2"/>
<evidence type="ECO:0000259" key="3">
    <source>
        <dbReference type="Pfam" id="PF23357"/>
    </source>
</evidence>